<sequence length="73" mass="8531">MRLFQVPHCETTRSDVMILLEVDLQLDIIQSTLESTVSSQSTEKIVTSKPIHTIIRLLRKFPLFLHGIFEHLW</sequence>
<accession>A0A016UN77</accession>
<gene>
    <name evidence="1" type="primary">Acey_s0034.g2930</name>
    <name evidence="1" type="ORF">Y032_0034g2930</name>
</gene>
<dbReference type="AlphaFoldDB" id="A0A016UN77"/>
<dbReference type="Proteomes" id="UP000024635">
    <property type="component" value="Unassembled WGS sequence"/>
</dbReference>
<dbReference type="OrthoDB" id="10498277at2759"/>
<comment type="caution">
    <text evidence="1">The sequence shown here is derived from an EMBL/GenBank/DDBJ whole genome shotgun (WGS) entry which is preliminary data.</text>
</comment>
<evidence type="ECO:0000313" key="2">
    <source>
        <dbReference type="Proteomes" id="UP000024635"/>
    </source>
</evidence>
<name>A0A016UN77_9BILA</name>
<keyword evidence="2" id="KW-1185">Reference proteome</keyword>
<dbReference type="EMBL" id="JARK01001370">
    <property type="protein sequence ID" value="EYC16322.1"/>
    <property type="molecule type" value="Genomic_DNA"/>
</dbReference>
<evidence type="ECO:0000313" key="1">
    <source>
        <dbReference type="EMBL" id="EYC16322.1"/>
    </source>
</evidence>
<reference evidence="2" key="1">
    <citation type="journal article" date="2015" name="Nat. Genet.">
        <title>The genome and transcriptome of the zoonotic hookworm Ancylostoma ceylanicum identify infection-specific gene families.</title>
        <authorList>
            <person name="Schwarz E.M."/>
            <person name="Hu Y."/>
            <person name="Antoshechkin I."/>
            <person name="Miller M.M."/>
            <person name="Sternberg P.W."/>
            <person name="Aroian R.V."/>
        </authorList>
    </citation>
    <scope>NUCLEOTIDE SEQUENCE</scope>
    <source>
        <strain evidence="2">HY135</strain>
    </source>
</reference>
<organism evidence="1 2">
    <name type="scientific">Ancylostoma ceylanicum</name>
    <dbReference type="NCBI Taxonomy" id="53326"/>
    <lineage>
        <taxon>Eukaryota</taxon>
        <taxon>Metazoa</taxon>
        <taxon>Ecdysozoa</taxon>
        <taxon>Nematoda</taxon>
        <taxon>Chromadorea</taxon>
        <taxon>Rhabditida</taxon>
        <taxon>Rhabditina</taxon>
        <taxon>Rhabditomorpha</taxon>
        <taxon>Strongyloidea</taxon>
        <taxon>Ancylostomatidae</taxon>
        <taxon>Ancylostomatinae</taxon>
        <taxon>Ancylostoma</taxon>
    </lineage>
</organism>
<proteinExistence type="predicted"/>
<protein>
    <submittedName>
        <fullName evidence="1">Uncharacterized protein</fullName>
    </submittedName>
</protein>